<dbReference type="EMBL" id="VSRR010042538">
    <property type="protein sequence ID" value="MPC76075.1"/>
    <property type="molecule type" value="Genomic_DNA"/>
</dbReference>
<dbReference type="Proteomes" id="UP000324222">
    <property type="component" value="Unassembled WGS sequence"/>
</dbReference>
<sequence length="99" mass="11456">MYLQDCTSLLPSDEINDSAKAEQQGSFQNPPPEAASLRFFDLRVVGSSRRHDPAYIRHTLGPQRPNAPAKEGRWRRGMRLHRVRRKHYSSKLLLQEDSK</sequence>
<gene>
    <name evidence="2" type="ORF">E2C01_070477</name>
</gene>
<keyword evidence="3" id="KW-1185">Reference proteome</keyword>
<accession>A0A5B7I1P4</accession>
<evidence type="ECO:0000313" key="3">
    <source>
        <dbReference type="Proteomes" id="UP000324222"/>
    </source>
</evidence>
<comment type="caution">
    <text evidence="2">The sequence shown here is derived from an EMBL/GenBank/DDBJ whole genome shotgun (WGS) entry which is preliminary data.</text>
</comment>
<proteinExistence type="predicted"/>
<evidence type="ECO:0000313" key="2">
    <source>
        <dbReference type="EMBL" id="MPC76075.1"/>
    </source>
</evidence>
<dbReference type="AlphaFoldDB" id="A0A5B7I1P4"/>
<organism evidence="2 3">
    <name type="scientific">Portunus trituberculatus</name>
    <name type="common">Swimming crab</name>
    <name type="synonym">Neptunus trituberculatus</name>
    <dbReference type="NCBI Taxonomy" id="210409"/>
    <lineage>
        <taxon>Eukaryota</taxon>
        <taxon>Metazoa</taxon>
        <taxon>Ecdysozoa</taxon>
        <taxon>Arthropoda</taxon>
        <taxon>Crustacea</taxon>
        <taxon>Multicrustacea</taxon>
        <taxon>Malacostraca</taxon>
        <taxon>Eumalacostraca</taxon>
        <taxon>Eucarida</taxon>
        <taxon>Decapoda</taxon>
        <taxon>Pleocyemata</taxon>
        <taxon>Brachyura</taxon>
        <taxon>Eubrachyura</taxon>
        <taxon>Portunoidea</taxon>
        <taxon>Portunidae</taxon>
        <taxon>Portuninae</taxon>
        <taxon>Portunus</taxon>
    </lineage>
</organism>
<feature type="region of interest" description="Disordered" evidence="1">
    <location>
        <begin position="13"/>
        <end position="33"/>
    </location>
</feature>
<evidence type="ECO:0000256" key="1">
    <source>
        <dbReference type="SAM" id="MobiDB-lite"/>
    </source>
</evidence>
<reference evidence="2 3" key="1">
    <citation type="submission" date="2019-05" db="EMBL/GenBank/DDBJ databases">
        <title>Another draft genome of Portunus trituberculatus and its Hox gene families provides insights of decapod evolution.</title>
        <authorList>
            <person name="Jeong J.-H."/>
            <person name="Song I."/>
            <person name="Kim S."/>
            <person name="Choi T."/>
            <person name="Kim D."/>
            <person name="Ryu S."/>
            <person name="Kim W."/>
        </authorList>
    </citation>
    <scope>NUCLEOTIDE SEQUENCE [LARGE SCALE GENOMIC DNA]</scope>
    <source>
        <tissue evidence="2">Muscle</tissue>
    </source>
</reference>
<name>A0A5B7I1P4_PORTR</name>
<protein>
    <submittedName>
        <fullName evidence="2">Uncharacterized protein</fullName>
    </submittedName>
</protein>